<feature type="region of interest" description="Disordered" evidence="1">
    <location>
        <begin position="14"/>
        <end position="98"/>
    </location>
</feature>
<dbReference type="Proteomes" id="UP001229244">
    <property type="component" value="Unassembled WGS sequence"/>
</dbReference>
<comment type="caution">
    <text evidence="2">The sequence shown here is derived from an EMBL/GenBank/DDBJ whole genome shotgun (WGS) entry which is preliminary data.</text>
</comment>
<organism evidence="2 3">
    <name type="scientific">Amorphus orientalis</name>
    <dbReference type="NCBI Taxonomy" id="649198"/>
    <lineage>
        <taxon>Bacteria</taxon>
        <taxon>Pseudomonadati</taxon>
        <taxon>Pseudomonadota</taxon>
        <taxon>Alphaproteobacteria</taxon>
        <taxon>Hyphomicrobiales</taxon>
        <taxon>Amorphaceae</taxon>
        <taxon>Amorphus</taxon>
    </lineage>
</organism>
<dbReference type="RefSeq" id="WP_306884692.1">
    <property type="nucleotide sequence ID" value="NZ_JAUSUL010000001.1"/>
</dbReference>
<evidence type="ECO:0000313" key="3">
    <source>
        <dbReference type="Proteomes" id="UP001229244"/>
    </source>
</evidence>
<keyword evidence="3" id="KW-1185">Reference proteome</keyword>
<gene>
    <name evidence="2" type="ORF">J2S73_001347</name>
</gene>
<name>A0AAE4ASD3_9HYPH</name>
<sequence length="161" mass="17411">MVFSGDRLRRKIHCLRHGSAQSGDVSGQRGTASAGREDKGRDLARDEARQELWVEKGSALPGPKIRNRSRSRGGPTTNIHALIEAGSTASKSPEGQADDGRLVVHSMKIELSSPRRSQLRLERSTAGLGRKRTVGCGLWFTDNDDAGLLAGQTPAMRPDKV</sequence>
<feature type="compositionally biased region" description="Basic and acidic residues" evidence="1">
    <location>
        <begin position="35"/>
        <end position="54"/>
    </location>
</feature>
<protein>
    <submittedName>
        <fullName evidence="2">Uncharacterized protein</fullName>
    </submittedName>
</protein>
<accession>A0AAE4ASD3</accession>
<dbReference type="EMBL" id="JAUSUL010000001">
    <property type="protein sequence ID" value="MDQ0314910.1"/>
    <property type="molecule type" value="Genomic_DNA"/>
</dbReference>
<evidence type="ECO:0000313" key="2">
    <source>
        <dbReference type="EMBL" id="MDQ0314910.1"/>
    </source>
</evidence>
<proteinExistence type="predicted"/>
<evidence type="ECO:0000256" key="1">
    <source>
        <dbReference type="SAM" id="MobiDB-lite"/>
    </source>
</evidence>
<reference evidence="2" key="1">
    <citation type="submission" date="2023-07" db="EMBL/GenBank/DDBJ databases">
        <title>Genomic Encyclopedia of Type Strains, Phase IV (KMG-IV): sequencing the most valuable type-strain genomes for metagenomic binning, comparative biology and taxonomic classification.</title>
        <authorList>
            <person name="Goeker M."/>
        </authorList>
    </citation>
    <scope>NUCLEOTIDE SEQUENCE</scope>
    <source>
        <strain evidence="2">DSM 21202</strain>
    </source>
</reference>
<dbReference type="AlphaFoldDB" id="A0AAE4ASD3"/>
<feature type="compositionally biased region" description="Polar residues" evidence="1">
    <location>
        <begin position="19"/>
        <end position="31"/>
    </location>
</feature>